<protein>
    <submittedName>
        <fullName evidence="2">Uncharacterized protein</fullName>
    </submittedName>
</protein>
<organism evidence="2">
    <name type="scientific">Picea sitchensis</name>
    <name type="common">Sitka spruce</name>
    <name type="synonym">Pinus sitchensis</name>
    <dbReference type="NCBI Taxonomy" id="3332"/>
    <lineage>
        <taxon>Eukaryota</taxon>
        <taxon>Viridiplantae</taxon>
        <taxon>Streptophyta</taxon>
        <taxon>Embryophyta</taxon>
        <taxon>Tracheophyta</taxon>
        <taxon>Spermatophyta</taxon>
        <taxon>Pinopsida</taxon>
        <taxon>Pinidae</taxon>
        <taxon>Conifers I</taxon>
        <taxon>Pinales</taxon>
        <taxon>Pinaceae</taxon>
        <taxon>Picea</taxon>
    </lineage>
</organism>
<feature type="transmembrane region" description="Helical" evidence="1">
    <location>
        <begin position="61"/>
        <end position="78"/>
    </location>
</feature>
<proteinExistence type="evidence at transcript level"/>
<keyword evidence="1" id="KW-1133">Transmembrane helix</keyword>
<reference evidence="2" key="1">
    <citation type="submission" date="2010-04" db="EMBL/GenBank/DDBJ databases">
        <authorList>
            <person name="Reid K.E."/>
            <person name="Liao N."/>
            <person name="Chan S."/>
            <person name="Docking R."/>
            <person name="Taylor G."/>
            <person name="Moore R."/>
            <person name="Mayo M."/>
            <person name="Munro S."/>
            <person name="King J."/>
            <person name="Yanchuk A."/>
            <person name="Holt R."/>
            <person name="Jones S."/>
            <person name="Marra M."/>
            <person name="Ritland C.E."/>
            <person name="Ritland K."/>
            <person name="Bohlmann J."/>
        </authorList>
    </citation>
    <scope>NUCLEOTIDE SEQUENCE</scope>
    <source>
        <tissue evidence="2">Bud</tissue>
    </source>
</reference>
<keyword evidence="1" id="KW-0812">Transmembrane</keyword>
<sequence>MEMDDMQRNTNSDCDGMQPTIICRTSESSWLQCALALWMVAGSIHLNMLLVILALILLPSVWAFLVLGFLLTLVLIPVEENSEWGQRLAKFVCYHGSRYFPITVIIENMKAFNPSNAYGHLFHFAIHCT</sequence>
<keyword evidence="1" id="KW-0472">Membrane</keyword>
<dbReference type="AlphaFoldDB" id="D5AED7"/>
<evidence type="ECO:0000256" key="1">
    <source>
        <dbReference type="SAM" id="Phobius"/>
    </source>
</evidence>
<evidence type="ECO:0000313" key="2">
    <source>
        <dbReference type="EMBL" id="ADE77906.1"/>
    </source>
</evidence>
<name>D5AED7_PICSI</name>
<dbReference type="EMBL" id="BT124671">
    <property type="protein sequence ID" value="ADE77906.1"/>
    <property type="molecule type" value="mRNA"/>
</dbReference>
<feature type="transmembrane region" description="Helical" evidence="1">
    <location>
        <begin position="34"/>
        <end position="55"/>
    </location>
</feature>
<accession>D5AED7</accession>